<dbReference type="Proteomes" id="UP000243540">
    <property type="component" value="Unassembled WGS sequence"/>
</dbReference>
<organism evidence="3 4">
    <name type="scientific">Alloscardovia macacae</name>
    <dbReference type="NCBI Taxonomy" id="1160091"/>
    <lineage>
        <taxon>Bacteria</taxon>
        <taxon>Bacillati</taxon>
        <taxon>Actinomycetota</taxon>
        <taxon>Actinomycetes</taxon>
        <taxon>Bifidobacteriales</taxon>
        <taxon>Bifidobacteriaceae</taxon>
        <taxon>Alloscardovia</taxon>
    </lineage>
</organism>
<evidence type="ECO:0000259" key="2">
    <source>
        <dbReference type="Pfam" id="PF11268"/>
    </source>
</evidence>
<feature type="compositionally biased region" description="Basic and acidic residues" evidence="1">
    <location>
        <begin position="296"/>
        <end position="315"/>
    </location>
</feature>
<evidence type="ECO:0000313" key="3">
    <source>
        <dbReference type="EMBL" id="OTA30276.1"/>
    </source>
</evidence>
<accession>A0A1Y2T2J7</accession>
<name>A0A1Y2T2J7_9BIFI</name>
<dbReference type="NCBIfam" id="NF040712">
    <property type="entry name" value="SepH"/>
    <property type="match status" value="1"/>
</dbReference>
<dbReference type="STRING" id="1160091.B9T39_00810"/>
<evidence type="ECO:0000256" key="1">
    <source>
        <dbReference type="SAM" id="MobiDB-lite"/>
    </source>
</evidence>
<comment type="caution">
    <text evidence="3">The sequence shown here is derived from an EMBL/GenBank/DDBJ whole genome shotgun (WGS) entry which is preliminary data.</text>
</comment>
<proteinExistence type="predicted"/>
<dbReference type="InterPro" id="IPR021421">
    <property type="entry name" value="DUF3071"/>
</dbReference>
<dbReference type="AlphaFoldDB" id="A0A1Y2T2J7"/>
<feature type="region of interest" description="Disordered" evidence="1">
    <location>
        <begin position="271"/>
        <end position="390"/>
    </location>
</feature>
<sequence length="390" mass="41856">MISSLFSWRESGREGREMAGNANTANIMVTFMRVDDRGNLILRDPLTRDTFILEVTDELEQGILAAKQTRRDHQGSPKPQTEKALPLSAIQTLIRSGHSYDDIARDYAVAPALVRRFAAPVEKEKQFIVGKFLDTVLTDRATSSRVRDVIISTVASLGSDFSEISWTATREGHSPWRVKATYTSGYSSQSTSETAEWMYNPRDRSVVCVNMPAKRLLGEVSSAASPVDKELFSTDAVPIITADPAGASGARTASSDAVSMRTGSFESVSMKSMREDTHMSTGAFRKIVSAPVKTPVKTDERKSTDAHKAPRDSQRTRGTADAPAFTPEAGSSAGSANMSASASAAGMSETDTPSASTASTSSASSAPSTPRKRSAIPAWDDILFGPKGQE</sequence>
<dbReference type="Pfam" id="PF11268">
    <property type="entry name" value="DUF3071"/>
    <property type="match status" value="1"/>
</dbReference>
<dbReference type="EMBL" id="NEKC01000001">
    <property type="protein sequence ID" value="OTA30276.1"/>
    <property type="molecule type" value="Genomic_DNA"/>
</dbReference>
<reference evidence="3 4" key="1">
    <citation type="submission" date="2017-04" db="EMBL/GenBank/DDBJ databases">
        <title>Draft genome sequences of Alloscardovia macacae UMA81211 and UMA81212 isolated from the feces of a rhesus macaque (Macaca mulatta).</title>
        <authorList>
            <person name="Albert K."/>
            <person name="Sela D.A."/>
        </authorList>
    </citation>
    <scope>NUCLEOTIDE SEQUENCE [LARGE SCALE GENOMIC DNA]</scope>
    <source>
        <strain evidence="3 4">UMA81212</strain>
    </source>
</reference>
<dbReference type="InterPro" id="IPR047682">
    <property type="entry name" value="SepH-like"/>
</dbReference>
<evidence type="ECO:0000313" key="4">
    <source>
        <dbReference type="Proteomes" id="UP000243540"/>
    </source>
</evidence>
<feature type="compositionally biased region" description="Low complexity" evidence="1">
    <location>
        <begin position="329"/>
        <end position="369"/>
    </location>
</feature>
<gene>
    <name evidence="3" type="ORF">B9T39_00810</name>
</gene>
<protein>
    <recommendedName>
        <fullName evidence="2">DUF3071 domain-containing protein</fullName>
    </recommendedName>
</protein>
<feature type="domain" description="DUF3071" evidence="2">
    <location>
        <begin position="31"/>
        <end position="199"/>
    </location>
</feature>